<sequence>MATQVRKIPGLMTLPRVHSARGNLTALQSRIDVPFEIKRVFYIYDVPDGETRGGHAHHQLHELIIAVNGSLNVLTDDGISSTTFTLNRAYIGLYIPPLTWRQLVNISSGTVCLVLASEFYCEEDYIRDYRDFCRMTGRPD</sequence>
<organism evidence="2 3">
    <name type="scientific">Sulfobacillus acidophilus</name>
    <dbReference type="NCBI Taxonomy" id="53633"/>
    <lineage>
        <taxon>Bacteria</taxon>
        <taxon>Bacillati</taxon>
        <taxon>Bacillota</taxon>
        <taxon>Clostridia</taxon>
        <taxon>Eubacteriales</taxon>
        <taxon>Clostridiales Family XVII. Incertae Sedis</taxon>
        <taxon>Sulfobacillus</taxon>
    </lineage>
</organism>
<dbReference type="Gene3D" id="2.60.120.10">
    <property type="entry name" value="Jelly Rolls"/>
    <property type="match status" value="1"/>
</dbReference>
<name>A0A2T2WP36_9FIRM</name>
<comment type="caution">
    <text evidence="2">The sequence shown here is derived from an EMBL/GenBank/DDBJ whole genome shotgun (WGS) entry which is preliminary data.</text>
</comment>
<gene>
    <name evidence="2" type="ORF">C7B45_01420</name>
</gene>
<dbReference type="CDD" id="cd20292">
    <property type="entry name" value="cupin_QdtA-like"/>
    <property type="match status" value="1"/>
</dbReference>
<dbReference type="EMBL" id="PXYV01000002">
    <property type="protein sequence ID" value="PSR23973.1"/>
    <property type="molecule type" value="Genomic_DNA"/>
</dbReference>
<dbReference type="InterPro" id="IPR011051">
    <property type="entry name" value="RmlC_Cupin_sf"/>
</dbReference>
<dbReference type="Pfam" id="PF05523">
    <property type="entry name" value="FdtA"/>
    <property type="match status" value="1"/>
</dbReference>
<evidence type="ECO:0000313" key="2">
    <source>
        <dbReference type="EMBL" id="PSR23973.1"/>
    </source>
</evidence>
<reference evidence="2 3" key="1">
    <citation type="journal article" date="2014" name="BMC Genomics">
        <title>Comparison of environmental and isolate Sulfobacillus genomes reveals diverse carbon, sulfur, nitrogen, and hydrogen metabolisms.</title>
        <authorList>
            <person name="Justice N.B."/>
            <person name="Norman A."/>
            <person name="Brown C.T."/>
            <person name="Singh A."/>
            <person name="Thomas B.C."/>
            <person name="Banfield J.F."/>
        </authorList>
    </citation>
    <scope>NUCLEOTIDE SEQUENCE [LARGE SCALE GENOMIC DNA]</scope>
    <source>
        <strain evidence="2">AMDSBA3</strain>
    </source>
</reference>
<dbReference type="InterPro" id="IPR008894">
    <property type="entry name" value="QdtA_cupin_dom"/>
</dbReference>
<evidence type="ECO:0000259" key="1">
    <source>
        <dbReference type="Pfam" id="PF05523"/>
    </source>
</evidence>
<feature type="domain" description="Sugar 3,4-ketoisomerase QdtA cupin" evidence="1">
    <location>
        <begin position="11"/>
        <end position="135"/>
    </location>
</feature>
<dbReference type="AlphaFoldDB" id="A0A2T2WP36"/>
<protein>
    <recommendedName>
        <fullName evidence="1">Sugar 3,4-ketoisomerase QdtA cupin domain-containing protein</fullName>
    </recommendedName>
</protein>
<dbReference type="Proteomes" id="UP000241848">
    <property type="component" value="Unassembled WGS sequence"/>
</dbReference>
<dbReference type="SUPFAM" id="SSF51182">
    <property type="entry name" value="RmlC-like cupins"/>
    <property type="match status" value="1"/>
</dbReference>
<proteinExistence type="predicted"/>
<evidence type="ECO:0000313" key="3">
    <source>
        <dbReference type="Proteomes" id="UP000241848"/>
    </source>
</evidence>
<accession>A0A2T2WP36</accession>
<dbReference type="InterPro" id="IPR014710">
    <property type="entry name" value="RmlC-like_jellyroll"/>
</dbReference>